<dbReference type="EMBL" id="CANHGI010000003">
    <property type="protein sequence ID" value="CAI5444297.1"/>
    <property type="molecule type" value="Genomic_DNA"/>
</dbReference>
<organism evidence="7 8">
    <name type="scientific">Caenorhabditis angaria</name>
    <dbReference type="NCBI Taxonomy" id="860376"/>
    <lineage>
        <taxon>Eukaryota</taxon>
        <taxon>Metazoa</taxon>
        <taxon>Ecdysozoa</taxon>
        <taxon>Nematoda</taxon>
        <taxon>Chromadorea</taxon>
        <taxon>Rhabditida</taxon>
        <taxon>Rhabditina</taxon>
        <taxon>Rhabditomorpha</taxon>
        <taxon>Rhabditoidea</taxon>
        <taxon>Rhabditidae</taxon>
        <taxon>Peloderinae</taxon>
        <taxon>Caenorhabditis</taxon>
    </lineage>
</organism>
<dbReference type="AlphaFoldDB" id="A0A9P1IJC9"/>
<dbReference type="PANTHER" id="PTHR13501">
    <property type="entry name" value="CHLOROPLAST 50S RIBOSOMAL PROTEIN L22-RELATED"/>
    <property type="match status" value="1"/>
</dbReference>
<dbReference type="InterPro" id="IPR047867">
    <property type="entry name" value="Ribosomal_uL22_bac/org-type"/>
</dbReference>
<evidence type="ECO:0000256" key="2">
    <source>
        <dbReference type="ARBA" id="ARBA00022980"/>
    </source>
</evidence>
<dbReference type="Proteomes" id="UP001152747">
    <property type="component" value="Unassembled WGS sequence"/>
</dbReference>
<evidence type="ECO:0000256" key="3">
    <source>
        <dbReference type="ARBA" id="ARBA00023274"/>
    </source>
</evidence>
<evidence type="ECO:0000313" key="8">
    <source>
        <dbReference type="Proteomes" id="UP001152747"/>
    </source>
</evidence>
<dbReference type="Pfam" id="PF00237">
    <property type="entry name" value="Ribosomal_L22"/>
    <property type="match status" value="1"/>
</dbReference>
<dbReference type="InterPro" id="IPR001063">
    <property type="entry name" value="Ribosomal_uL22"/>
</dbReference>
<dbReference type="GO" id="GO:0003735">
    <property type="term" value="F:structural constituent of ribosome"/>
    <property type="evidence" value="ECO:0007669"/>
    <property type="project" value="InterPro"/>
</dbReference>
<reference evidence="7" key="1">
    <citation type="submission" date="2022-11" db="EMBL/GenBank/DDBJ databases">
        <authorList>
            <person name="Kikuchi T."/>
        </authorList>
    </citation>
    <scope>NUCLEOTIDE SEQUENCE</scope>
    <source>
        <strain evidence="7">PS1010</strain>
    </source>
</reference>
<dbReference type="OrthoDB" id="416470at2759"/>
<comment type="similarity">
    <text evidence="1 6">Belongs to the universal ribosomal protein uL22 family.</text>
</comment>
<dbReference type="GO" id="GO:0006412">
    <property type="term" value="P:translation"/>
    <property type="evidence" value="ECO:0007669"/>
    <property type="project" value="InterPro"/>
</dbReference>
<evidence type="ECO:0000256" key="5">
    <source>
        <dbReference type="ARBA" id="ARBA00035506"/>
    </source>
</evidence>
<evidence type="ECO:0000256" key="4">
    <source>
        <dbReference type="ARBA" id="ARBA00035286"/>
    </source>
</evidence>
<gene>
    <name evidence="7" type="ORF">CAMP_LOCUS6934</name>
</gene>
<keyword evidence="8" id="KW-1185">Reference proteome</keyword>
<dbReference type="PANTHER" id="PTHR13501:SF8">
    <property type="entry name" value="LARGE RIBOSOMAL SUBUNIT PROTEIN UL22M"/>
    <property type="match status" value="1"/>
</dbReference>
<dbReference type="GO" id="GO:0005762">
    <property type="term" value="C:mitochondrial large ribosomal subunit"/>
    <property type="evidence" value="ECO:0007669"/>
    <property type="project" value="TreeGrafter"/>
</dbReference>
<name>A0A9P1IJC9_9PELO</name>
<evidence type="ECO:0000256" key="6">
    <source>
        <dbReference type="RuleBase" id="RU004005"/>
    </source>
</evidence>
<dbReference type="SUPFAM" id="SSF54843">
    <property type="entry name" value="Ribosomal protein L22"/>
    <property type="match status" value="1"/>
</dbReference>
<keyword evidence="3 6" id="KW-0687">Ribonucleoprotein</keyword>
<dbReference type="InterPro" id="IPR036394">
    <property type="entry name" value="Ribosomal_uL22_sf"/>
</dbReference>
<sequence length="249" mass="29478">MLRNFTRASSSLIRAGTAAENLSAEQIWQRRSKLRVPKLQKDEQLSSKVYFAAKEWELDKKANRDEGEVDPLKNYGMTPEKWRYYNTIVWPPNYTVPETGLPKTKEVFYCQENMHFSPKRMWTACQLIWKMNVDEALTQLDLQQLKSCTMLAETLRKAKQQAADEFHIEFPSQMYVADAFPVQSNIVKGARRHAHEDWNTIRYRYINIFVRLESGPPPNFKQRFAPKSGFDHMENYYDYLRSRQIKYSI</sequence>
<comment type="caution">
    <text evidence="7">The sequence shown here is derived from an EMBL/GenBank/DDBJ whole genome shotgun (WGS) entry which is preliminary data.</text>
</comment>
<accession>A0A9P1IJC9</accession>
<evidence type="ECO:0000256" key="1">
    <source>
        <dbReference type="ARBA" id="ARBA00009451"/>
    </source>
</evidence>
<evidence type="ECO:0000313" key="7">
    <source>
        <dbReference type="EMBL" id="CAI5444297.1"/>
    </source>
</evidence>
<proteinExistence type="inferred from homology"/>
<dbReference type="Gene3D" id="3.90.470.10">
    <property type="entry name" value="Ribosomal protein L22/L17"/>
    <property type="match status" value="1"/>
</dbReference>
<keyword evidence="2 6" id="KW-0689">Ribosomal protein</keyword>
<protein>
    <recommendedName>
        <fullName evidence="4">Large ribosomal subunit protein uL22m</fullName>
    </recommendedName>
    <alternativeName>
        <fullName evidence="5">39S ribosomal protein L22, mitochondrial</fullName>
    </alternativeName>
</protein>